<evidence type="ECO:0000256" key="1">
    <source>
        <dbReference type="ARBA" id="ARBA00023157"/>
    </source>
</evidence>
<sequence length="87" mass="10018">MLLHLLTIITIINSLTGKPIIARNVSDCTITEDGILLYHGQHSFTKFEHECLPWNDLQTVFTEIINEPNFFNDASIKLAKNYFRNPN</sequence>
<protein>
    <submittedName>
        <fullName evidence="3">Uncharacterized protein</fullName>
    </submittedName>
</protein>
<dbReference type="Proteomes" id="UP000663823">
    <property type="component" value="Unassembled WGS sequence"/>
</dbReference>
<accession>A0A819WE00</accession>
<feature type="non-terminal residue" evidence="3">
    <location>
        <position position="1"/>
    </location>
</feature>
<feature type="chain" id="PRO_5032489479" evidence="2">
    <location>
        <begin position="18"/>
        <end position="87"/>
    </location>
</feature>
<keyword evidence="1" id="KW-1015">Disulfide bond</keyword>
<dbReference type="InterPro" id="IPR013806">
    <property type="entry name" value="Kringle-like"/>
</dbReference>
<gene>
    <name evidence="3" type="ORF">OTI717_LOCUS34986</name>
</gene>
<name>A0A819WE00_9BILA</name>
<evidence type="ECO:0000313" key="4">
    <source>
        <dbReference type="Proteomes" id="UP000663823"/>
    </source>
</evidence>
<evidence type="ECO:0000313" key="3">
    <source>
        <dbReference type="EMBL" id="CAF4123962.1"/>
    </source>
</evidence>
<dbReference type="SUPFAM" id="SSF57440">
    <property type="entry name" value="Kringle-like"/>
    <property type="match status" value="1"/>
</dbReference>
<keyword evidence="2" id="KW-0732">Signal</keyword>
<evidence type="ECO:0000256" key="2">
    <source>
        <dbReference type="SAM" id="SignalP"/>
    </source>
</evidence>
<comment type="caution">
    <text evidence="3">The sequence shown here is derived from an EMBL/GenBank/DDBJ whole genome shotgun (WGS) entry which is preliminary data.</text>
</comment>
<dbReference type="InterPro" id="IPR038178">
    <property type="entry name" value="Kringle_sf"/>
</dbReference>
<dbReference type="Gene3D" id="2.40.20.10">
    <property type="entry name" value="Plasminogen Kringle 4"/>
    <property type="match status" value="1"/>
</dbReference>
<feature type="signal peptide" evidence="2">
    <location>
        <begin position="1"/>
        <end position="17"/>
    </location>
</feature>
<organism evidence="3 4">
    <name type="scientific">Rotaria sordida</name>
    <dbReference type="NCBI Taxonomy" id="392033"/>
    <lineage>
        <taxon>Eukaryota</taxon>
        <taxon>Metazoa</taxon>
        <taxon>Spiralia</taxon>
        <taxon>Gnathifera</taxon>
        <taxon>Rotifera</taxon>
        <taxon>Eurotatoria</taxon>
        <taxon>Bdelloidea</taxon>
        <taxon>Philodinida</taxon>
        <taxon>Philodinidae</taxon>
        <taxon>Rotaria</taxon>
    </lineage>
</organism>
<proteinExistence type="predicted"/>
<dbReference type="AlphaFoldDB" id="A0A819WE00"/>
<reference evidence="3" key="1">
    <citation type="submission" date="2021-02" db="EMBL/GenBank/DDBJ databases">
        <authorList>
            <person name="Nowell W R."/>
        </authorList>
    </citation>
    <scope>NUCLEOTIDE SEQUENCE</scope>
</reference>
<dbReference type="EMBL" id="CAJOAX010013049">
    <property type="protein sequence ID" value="CAF4123962.1"/>
    <property type="molecule type" value="Genomic_DNA"/>
</dbReference>